<reference evidence="1 2" key="2">
    <citation type="journal article" date="2012" name="PLoS Pathog.">
        <title>Diverse lifestyles and strategies of plant pathogenesis encoded in the genomes of eighteen Dothideomycetes fungi.</title>
        <authorList>
            <person name="Ohm R.A."/>
            <person name="Feau N."/>
            <person name="Henrissat B."/>
            <person name="Schoch C.L."/>
            <person name="Horwitz B.A."/>
            <person name="Barry K.W."/>
            <person name="Condon B.J."/>
            <person name="Copeland A.C."/>
            <person name="Dhillon B."/>
            <person name="Glaser F."/>
            <person name="Hesse C.N."/>
            <person name="Kosti I."/>
            <person name="LaButti K."/>
            <person name="Lindquist E.A."/>
            <person name="Lucas S."/>
            <person name="Salamov A.A."/>
            <person name="Bradshaw R.E."/>
            <person name="Ciuffetti L."/>
            <person name="Hamelin R.C."/>
            <person name="Kema G.H.J."/>
            <person name="Lawrence C."/>
            <person name="Scott J.A."/>
            <person name="Spatafora J.W."/>
            <person name="Turgeon B.G."/>
            <person name="de Wit P.J.G.M."/>
            <person name="Zhong S."/>
            <person name="Goodwin S.B."/>
            <person name="Grigoriev I.V."/>
        </authorList>
    </citation>
    <scope>NUCLEOTIDE SEQUENCE [LARGE SCALE GENOMIC DNA]</scope>
    <source>
        <strain evidence="2">NZE10 / CBS 128990</strain>
    </source>
</reference>
<dbReference type="AlphaFoldDB" id="N1PTZ7"/>
<dbReference type="EMBL" id="KB446537">
    <property type="protein sequence ID" value="EME46857.1"/>
    <property type="molecule type" value="Genomic_DNA"/>
</dbReference>
<name>N1PTZ7_DOTSN</name>
<accession>N1PTZ7</accession>
<reference evidence="2" key="1">
    <citation type="journal article" date="2012" name="PLoS Genet.">
        <title>The genomes of the fungal plant pathogens Cladosporium fulvum and Dothistroma septosporum reveal adaptation to different hosts and lifestyles but also signatures of common ancestry.</title>
        <authorList>
            <person name="de Wit P.J.G.M."/>
            <person name="van der Burgt A."/>
            <person name="Oekmen B."/>
            <person name="Stergiopoulos I."/>
            <person name="Abd-Elsalam K.A."/>
            <person name="Aerts A.L."/>
            <person name="Bahkali A.H."/>
            <person name="Beenen H.G."/>
            <person name="Chettri P."/>
            <person name="Cox M.P."/>
            <person name="Datema E."/>
            <person name="de Vries R.P."/>
            <person name="Dhillon B."/>
            <person name="Ganley A.R."/>
            <person name="Griffiths S.A."/>
            <person name="Guo Y."/>
            <person name="Hamelin R.C."/>
            <person name="Henrissat B."/>
            <person name="Kabir M.S."/>
            <person name="Jashni M.K."/>
            <person name="Kema G."/>
            <person name="Klaubauf S."/>
            <person name="Lapidus A."/>
            <person name="Levasseur A."/>
            <person name="Lindquist E."/>
            <person name="Mehrabi R."/>
            <person name="Ohm R.A."/>
            <person name="Owen T.J."/>
            <person name="Salamov A."/>
            <person name="Schwelm A."/>
            <person name="Schijlen E."/>
            <person name="Sun H."/>
            <person name="van den Burg H.A."/>
            <person name="van Ham R.C.H.J."/>
            <person name="Zhang S."/>
            <person name="Goodwin S.B."/>
            <person name="Grigoriev I.V."/>
            <person name="Collemare J."/>
            <person name="Bradshaw R.E."/>
        </authorList>
    </citation>
    <scope>NUCLEOTIDE SEQUENCE [LARGE SCALE GENOMIC DNA]</scope>
    <source>
        <strain evidence="2">NZE10 / CBS 128990</strain>
    </source>
</reference>
<proteinExistence type="predicted"/>
<sequence length="84" mass="9701">MTLDHVMNLPASVLGGEMLYEIDGPCTARCRRYVRMRCRWSNLEIGQDAPPDKPHVTSCISFDLYRTRHKLCSRAWSPFIDDTV</sequence>
<protein>
    <submittedName>
        <fullName evidence="1">Uncharacterized protein</fullName>
    </submittedName>
</protein>
<dbReference type="Proteomes" id="UP000016933">
    <property type="component" value="Unassembled WGS sequence"/>
</dbReference>
<evidence type="ECO:0000313" key="2">
    <source>
        <dbReference type="Proteomes" id="UP000016933"/>
    </source>
</evidence>
<dbReference type="HOGENOM" id="CLU_2533584_0_0_1"/>
<organism evidence="1 2">
    <name type="scientific">Dothistroma septosporum (strain NZE10 / CBS 128990)</name>
    <name type="common">Red band needle blight fungus</name>
    <name type="synonym">Mycosphaerella pini</name>
    <dbReference type="NCBI Taxonomy" id="675120"/>
    <lineage>
        <taxon>Eukaryota</taxon>
        <taxon>Fungi</taxon>
        <taxon>Dikarya</taxon>
        <taxon>Ascomycota</taxon>
        <taxon>Pezizomycotina</taxon>
        <taxon>Dothideomycetes</taxon>
        <taxon>Dothideomycetidae</taxon>
        <taxon>Mycosphaerellales</taxon>
        <taxon>Mycosphaerellaceae</taxon>
        <taxon>Dothistroma</taxon>
    </lineage>
</organism>
<keyword evidence="2" id="KW-1185">Reference proteome</keyword>
<gene>
    <name evidence="1" type="ORF">DOTSEDRAFT_70727</name>
</gene>
<feature type="non-terminal residue" evidence="1">
    <location>
        <position position="84"/>
    </location>
</feature>
<evidence type="ECO:0000313" key="1">
    <source>
        <dbReference type="EMBL" id="EME46857.1"/>
    </source>
</evidence>